<dbReference type="AlphaFoldDB" id="A0A0G1C211"/>
<proteinExistence type="predicted"/>
<dbReference type="PANTHER" id="PTHR47618">
    <property type="entry name" value="BIFUNCTIONAL OLIGORIBONUCLEASE AND PAP PHOSPHATASE NRNA"/>
    <property type="match status" value="1"/>
</dbReference>
<comment type="caution">
    <text evidence="1">The sequence shown here is derived from an EMBL/GenBank/DDBJ whole genome shotgun (WGS) entry which is preliminary data.</text>
</comment>
<evidence type="ECO:0000313" key="2">
    <source>
        <dbReference type="Proteomes" id="UP000034875"/>
    </source>
</evidence>
<gene>
    <name evidence="1" type="ORF">UV05_C0025G0015</name>
</gene>
<dbReference type="EMBL" id="LCCZ01000025">
    <property type="protein sequence ID" value="KKS43673.1"/>
    <property type="molecule type" value="Genomic_DNA"/>
</dbReference>
<dbReference type="InterPro" id="IPR051319">
    <property type="entry name" value="Oligoribo/pAp-PDE_c-di-AMP_PDE"/>
</dbReference>
<dbReference type="InterPro" id="IPR038763">
    <property type="entry name" value="DHH_sf"/>
</dbReference>
<dbReference type="Gene3D" id="3.90.1640.10">
    <property type="entry name" value="inorganic pyrophosphatase (n-terminal core)"/>
    <property type="match status" value="1"/>
</dbReference>
<dbReference type="SUPFAM" id="SSF64182">
    <property type="entry name" value="DHH phosphoesterases"/>
    <property type="match status" value="1"/>
</dbReference>
<protein>
    <submittedName>
        <fullName evidence="1">Phosphoesterase RecJ domain protein</fullName>
    </submittedName>
</protein>
<dbReference type="PANTHER" id="PTHR47618:SF1">
    <property type="entry name" value="BIFUNCTIONAL OLIGORIBONUCLEASE AND PAP PHOSPHATASE NRNA"/>
    <property type="match status" value="1"/>
</dbReference>
<dbReference type="Proteomes" id="UP000034875">
    <property type="component" value="Unassembled WGS sequence"/>
</dbReference>
<sequence>MLISSYSDQIKELMFGSQKVLIATKKNPDLDLLIAAWVMERNLKKQGKETTLLVEDFKTLGLPAFFDGLNIQTALPPKSLIVSVNLQGNLIDKINYQTVDGRLDLIITPKSGNITAEAIEFKQSDLDYDLILILGAQKLEEIGSIALEHQEALNQISLVNIDNNPVNSLFGKLNLVDQTNFTLGQTVFALVKSLGYNLDSLDATALYFALVDKTKQFSQNVSVAVFKMAAELLELGAKTESLDLPKEDIIKEEVEMR</sequence>
<evidence type="ECO:0000313" key="1">
    <source>
        <dbReference type="EMBL" id="KKS43673.1"/>
    </source>
</evidence>
<reference evidence="1 2" key="1">
    <citation type="journal article" date="2015" name="Nature">
        <title>rRNA introns, odd ribosomes, and small enigmatic genomes across a large radiation of phyla.</title>
        <authorList>
            <person name="Brown C.T."/>
            <person name="Hug L.A."/>
            <person name="Thomas B.C."/>
            <person name="Sharon I."/>
            <person name="Castelle C.J."/>
            <person name="Singh A."/>
            <person name="Wilkins M.J."/>
            <person name="Williams K.H."/>
            <person name="Banfield J.F."/>
        </authorList>
    </citation>
    <scope>NUCLEOTIDE SEQUENCE [LARGE SCALE GENOMIC DNA]</scope>
</reference>
<organism evidence="1 2">
    <name type="scientific">candidate division CPR1 bacterium GW2011_GWA2_42_17</name>
    <dbReference type="NCBI Taxonomy" id="1618341"/>
    <lineage>
        <taxon>Bacteria</taxon>
        <taxon>candidate division CPR1</taxon>
    </lineage>
</organism>
<name>A0A0G1C211_9BACT</name>
<accession>A0A0G1C211</accession>